<dbReference type="EMBL" id="OX459122">
    <property type="protein sequence ID" value="CAI9106138.1"/>
    <property type="molecule type" value="Genomic_DNA"/>
</dbReference>
<name>A0AAV1DGU3_OLDCO</name>
<sequence length="236" mass="26777">MEATKSCLPSPFPSISSQQSLFSWRRNGGLRVTRAKLSEPNARRANLSAKKKERILVPSYSKIGRGNMVFHISEFLNHPSGIEAVLNTRALHSIESLDCNLYRCVLPQIQLLNFEVAPVLDLQVTSTKEDCTVEMLSCKFEGSELMENQNDRFAASMRNHITWATIDSESFLDVDVKLNITLEIYTYPFTFLPESAVEGPGNLMMQALVDRLVPLHVQQLLSDYDKWVRKQLEALQ</sequence>
<protein>
    <submittedName>
        <fullName evidence="1">OLC1v1005218C5</fullName>
    </submittedName>
</protein>
<gene>
    <name evidence="1" type="ORF">OLC1_LOCUS14696</name>
</gene>
<reference evidence="1" key="1">
    <citation type="submission" date="2023-03" db="EMBL/GenBank/DDBJ databases">
        <authorList>
            <person name="Julca I."/>
        </authorList>
    </citation>
    <scope>NUCLEOTIDE SEQUENCE</scope>
</reference>
<organism evidence="1 2">
    <name type="scientific">Oldenlandia corymbosa var. corymbosa</name>
    <dbReference type="NCBI Taxonomy" id="529605"/>
    <lineage>
        <taxon>Eukaryota</taxon>
        <taxon>Viridiplantae</taxon>
        <taxon>Streptophyta</taxon>
        <taxon>Embryophyta</taxon>
        <taxon>Tracheophyta</taxon>
        <taxon>Spermatophyta</taxon>
        <taxon>Magnoliopsida</taxon>
        <taxon>eudicotyledons</taxon>
        <taxon>Gunneridae</taxon>
        <taxon>Pentapetalae</taxon>
        <taxon>asterids</taxon>
        <taxon>lamiids</taxon>
        <taxon>Gentianales</taxon>
        <taxon>Rubiaceae</taxon>
        <taxon>Rubioideae</taxon>
        <taxon>Spermacoceae</taxon>
        <taxon>Hedyotis-Oldenlandia complex</taxon>
        <taxon>Oldenlandia</taxon>
    </lineage>
</organism>
<evidence type="ECO:0000313" key="1">
    <source>
        <dbReference type="EMBL" id="CAI9106138.1"/>
    </source>
</evidence>
<dbReference type="InterPro" id="IPR018971">
    <property type="entry name" value="DUF1997"/>
</dbReference>
<dbReference type="Proteomes" id="UP001161247">
    <property type="component" value="Chromosome 5"/>
</dbReference>
<dbReference type="Pfam" id="PF09366">
    <property type="entry name" value="DUF1997"/>
    <property type="match status" value="1"/>
</dbReference>
<accession>A0AAV1DGU3</accession>
<dbReference type="PANTHER" id="PTHR34131:SF2">
    <property type="entry name" value="FAMILY PROTEIN, PUTATIVE (DUF1997)-RELATED"/>
    <property type="match status" value="1"/>
</dbReference>
<dbReference type="AlphaFoldDB" id="A0AAV1DGU3"/>
<evidence type="ECO:0000313" key="2">
    <source>
        <dbReference type="Proteomes" id="UP001161247"/>
    </source>
</evidence>
<keyword evidence="2" id="KW-1185">Reference proteome</keyword>
<proteinExistence type="predicted"/>
<dbReference type="PANTHER" id="PTHR34131">
    <property type="entry name" value="(RAP ANNOTATION RELEASE2) GALACTOSE-BINDING LIKE DOMAIN CONTAINING PROTEIN"/>
    <property type="match status" value="1"/>
</dbReference>